<dbReference type="SUPFAM" id="SSF54106">
    <property type="entry name" value="LysM domain"/>
    <property type="match status" value="1"/>
</dbReference>
<dbReference type="CDD" id="cd00118">
    <property type="entry name" value="LysM"/>
    <property type="match status" value="1"/>
</dbReference>
<dbReference type="Proteomes" id="UP001595843">
    <property type="component" value="Unassembled WGS sequence"/>
</dbReference>
<feature type="compositionally biased region" description="Basic and acidic residues" evidence="1">
    <location>
        <begin position="316"/>
        <end position="331"/>
    </location>
</feature>
<dbReference type="SMART" id="SM00257">
    <property type="entry name" value="LysM"/>
    <property type="match status" value="1"/>
</dbReference>
<reference evidence="4" key="1">
    <citation type="journal article" date="2019" name="Int. J. Syst. Evol. Microbiol.">
        <title>The Global Catalogue of Microorganisms (GCM) 10K type strain sequencing project: providing services to taxonomists for standard genome sequencing and annotation.</title>
        <authorList>
            <consortium name="The Broad Institute Genomics Platform"/>
            <consortium name="The Broad Institute Genome Sequencing Center for Infectious Disease"/>
            <person name="Wu L."/>
            <person name="Ma J."/>
        </authorList>
    </citation>
    <scope>NUCLEOTIDE SEQUENCE [LARGE SCALE GENOMIC DNA]</scope>
    <source>
        <strain evidence="4">IBRC-M 10813</strain>
    </source>
</reference>
<proteinExistence type="predicted"/>
<feature type="compositionally biased region" description="Acidic residues" evidence="1">
    <location>
        <begin position="217"/>
        <end position="235"/>
    </location>
</feature>
<dbReference type="Pfam" id="PF01476">
    <property type="entry name" value="LysM"/>
    <property type="match status" value="1"/>
</dbReference>
<feature type="compositionally biased region" description="Basic and acidic residues" evidence="1">
    <location>
        <begin position="267"/>
        <end position="301"/>
    </location>
</feature>
<feature type="compositionally biased region" description="Basic and acidic residues" evidence="1">
    <location>
        <begin position="236"/>
        <end position="248"/>
    </location>
</feature>
<feature type="region of interest" description="Disordered" evidence="1">
    <location>
        <begin position="149"/>
        <end position="357"/>
    </location>
</feature>
<evidence type="ECO:0000259" key="2">
    <source>
        <dbReference type="PROSITE" id="PS51782"/>
    </source>
</evidence>
<dbReference type="RefSeq" id="WP_380706211.1">
    <property type="nucleotide sequence ID" value="NZ_JBHSAP010000018.1"/>
</dbReference>
<accession>A0ABV8JJ74</accession>
<sequence length="426" mass="48861">MTENYNQLRFDILEKVRLHPQQPGIGTLLELDLYPDVEIEDQNTHLKIEGYLRLNGTYVPDEGFHLQPGEDGTAGEGTEKGEGAISEQKKEEIAYVIPVEITLPAERADIEQIASEIESFDYKVLSPFELQIEAVLTIDGLLTEMKKEEQQPDYEVVDTSKTATFTVPGPGRMEGEEQEEAEEQQSSLHEELPDSENLVSEPQSEEYEFVHVARYDGEEDSKSEEADSLAEEFPEELDRPTEVSSHFEDEGETQEEESAEESLPAADEERTEMNTRPEFLIRDRGDWDGSDRYLRDPHIGEFDFQDLENNEQAKFGLERLSDSGESRRESTTENMEETDLNDRDSFPDEAEEEEKGTSLEWAQWMLKEEKDQFVKLRMVIVQKEDSLDALAERYEVPASKILHLNRLESNVLEQGQIVYIPSQPRP</sequence>
<feature type="domain" description="LysM" evidence="2">
    <location>
        <begin position="377"/>
        <end position="420"/>
    </location>
</feature>
<name>A0ABV8JJ74_9BACL</name>
<evidence type="ECO:0000313" key="4">
    <source>
        <dbReference type="Proteomes" id="UP001595843"/>
    </source>
</evidence>
<organism evidence="3 4">
    <name type="scientific">Salinithrix halophila</name>
    <dbReference type="NCBI Taxonomy" id="1485204"/>
    <lineage>
        <taxon>Bacteria</taxon>
        <taxon>Bacillati</taxon>
        <taxon>Bacillota</taxon>
        <taxon>Bacilli</taxon>
        <taxon>Bacillales</taxon>
        <taxon>Thermoactinomycetaceae</taxon>
        <taxon>Salinithrix</taxon>
    </lineage>
</organism>
<dbReference type="PROSITE" id="PS51782">
    <property type="entry name" value="LYSM"/>
    <property type="match status" value="1"/>
</dbReference>
<dbReference type="InterPro" id="IPR048862">
    <property type="entry name" value="SPOCS_spoVID_N"/>
</dbReference>
<dbReference type="Gene3D" id="3.10.350.10">
    <property type="entry name" value="LysM domain"/>
    <property type="match status" value="1"/>
</dbReference>
<comment type="caution">
    <text evidence="3">The sequence shown here is derived from an EMBL/GenBank/DDBJ whole genome shotgun (WGS) entry which is preliminary data.</text>
</comment>
<dbReference type="InterPro" id="IPR036779">
    <property type="entry name" value="LysM_dom_sf"/>
</dbReference>
<gene>
    <name evidence="3" type="ORF">ACFOUO_16530</name>
</gene>
<dbReference type="InterPro" id="IPR018392">
    <property type="entry name" value="LysM"/>
</dbReference>
<dbReference type="Pfam" id="PF20918">
    <property type="entry name" value="SPOCS_spoVID-N"/>
    <property type="match status" value="1"/>
</dbReference>
<feature type="compositionally biased region" description="Basic and acidic residues" evidence="1">
    <location>
        <begin position="77"/>
        <end position="87"/>
    </location>
</feature>
<feature type="region of interest" description="Disordered" evidence="1">
    <location>
        <begin position="65"/>
        <end position="87"/>
    </location>
</feature>
<evidence type="ECO:0000256" key="1">
    <source>
        <dbReference type="SAM" id="MobiDB-lite"/>
    </source>
</evidence>
<evidence type="ECO:0000313" key="3">
    <source>
        <dbReference type="EMBL" id="MFC4078405.1"/>
    </source>
</evidence>
<dbReference type="EMBL" id="JBHSAP010000018">
    <property type="protein sequence ID" value="MFC4078405.1"/>
    <property type="molecule type" value="Genomic_DNA"/>
</dbReference>
<feature type="compositionally biased region" description="Acidic residues" evidence="1">
    <location>
        <begin position="249"/>
        <end position="260"/>
    </location>
</feature>
<protein>
    <submittedName>
        <fullName evidence="3">LysM peptidoglycan-binding domain-containing protein</fullName>
    </submittedName>
</protein>
<keyword evidence="4" id="KW-1185">Reference proteome</keyword>